<dbReference type="AlphaFoldDB" id="A0AAN7W9N3"/>
<evidence type="ECO:0000313" key="4">
    <source>
        <dbReference type="Proteomes" id="UP001310594"/>
    </source>
</evidence>
<feature type="domain" description="Heterokaryon incompatibility" evidence="2">
    <location>
        <begin position="230"/>
        <end position="382"/>
    </location>
</feature>
<sequence>MAPLKHNASDMPSSVTAQPENRKPKSRAQNPPSTSRVITRGMATNAARQAVLTTAELLELILLQLPAQAVFGIQRVCRQFHDCVAASVLLQRKLFLAPPSDIKETWTLVHAPGSSNAQPQFSHLTGSPLTAVIRIPPNTVLDALHVSSKLAYRVAAKDSVEPDMACMNLEEEDISNTRELTNVHTRLKYTPLDRARFEIRLLAIDPPQAQATDPIQCRLVVVSLIDRPEYHALSYHWGDQKDLRPLQLDSTITHITHNLETALWELRRRGILLVWADALSINQNDLYEKAAQIQLMGQIYSRAIACIAWLGASTSTSHDAIMALDKVCSDASTKAKRRSGRKSSGASHDEVQELHREHGSQRQAVAALLARPYWTRKWILQEIVKAKVVQVWCGPDELSLDQVCYVAGGLSWLDPSPGFPQILPLLRVVEQQATSGTPRMTLASALLSTRTSLATDARDAIFALLGLTCDGSDLVPMPNYVEPVEDIFVKTSWNMMKGQGQIALLLLARRSRRCSLPSWVPDWSSLTDPLPTWVSAGAGQTKVEGHRALTLQDVAGPQIRVRGVILARIKRLEGGRQPTPRSRVTSRVDAIDVLGSLYSVLMRCPSPLPFSADQGVRRVPSSSALFSRAYPALSKPTERSKAEVTAGAIVSCVRSSETNCKPFFNIKAVVFAGQTIKQWTEQYETDLAVYQPEQSPKTPVKDRVKELGIRALLRVGQNKEQRAQFQRSIAIIEANMPSQQSLQNARRKEIEHHLNAKAEGNMRLAVAGEPSTFEVVYEKAQPGDLICLLDGCPLRVVLRETAGKQYEYIGEVCGDRASFADHVATAEDVVVKNIVLV</sequence>
<protein>
    <recommendedName>
        <fullName evidence="2">Heterokaryon incompatibility domain-containing protein</fullName>
    </recommendedName>
</protein>
<comment type="caution">
    <text evidence="3">The sequence shown here is derived from an EMBL/GenBank/DDBJ whole genome shotgun (WGS) entry which is preliminary data.</text>
</comment>
<name>A0AAN7W9N3_9PEZI</name>
<dbReference type="EMBL" id="JAVRQU010000010">
    <property type="protein sequence ID" value="KAK5697885.1"/>
    <property type="molecule type" value="Genomic_DNA"/>
</dbReference>
<dbReference type="InterPro" id="IPR010730">
    <property type="entry name" value="HET"/>
</dbReference>
<evidence type="ECO:0000259" key="2">
    <source>
        <dbReference type="Pfam" id="PF06985"/>
    </source>
</evidence>
<gene>
    <name evidence="3" type="ORF">LTR97_006844</name>
</gene>
<reference evidence="3" key="1">
    <citation type="submission" date="2023-08" db="EMBL/GenBank/DDBJ databases">
        <title>Black Yeasts Isolated from many extreme environments.</title>
        <authorList>
            <person name="Coleine C."/>
            <person name="Stajich J.E."/>
            <person name="Selbmann L."/>
        </authorList>
    </citation>
    <scope>NUCLEOTIDE SEQUENCE</scope>
    <source>
        <strain evidence="3">CCFEE 5810</strain>
    </source>
</reference>
<dbReference type="InterPro" id="IPR052895">
    <property type="entry name" value="HetReg/Transcr_Mod"/>
</dbReference>
<organism evidence="3 4">
    <name type="scientific">Elasticomyces elasticus</name>
    <dbReference type="NCBI Taxonomy" id="574655"/>
    <lineage>
        <taxon>Eukaryota</taxon>
        <taxon>Fungi</taxon>
        <taxon>Dikarya</taxon>
        <taxon>Ascomycota</taxon>
        <taxon>Pezizomycotina</taxon>
        <taxon>Dothideomycetes</taxon>
        <taxon>Dothideomycetidae</taxon>
        <taxon>Mycosphaerellales</taxon>
        <taxon>Teratosphaeriaceae</taxon>
        <taxon>Elasticomyces</taxon>
    </lineage>
</organism>
<evidence type="ECO:0000256" key="1">
    <source>
        <dbReference type="SAM" id="MobiDB-lite"/>
    </source>
</evidence>
<evidence type="ECO:0000313" key="3">
    <source>
        <dbReference type="EMBL" id="KAK5697885.1"/>
    </source>
</evidence>
<dbReference type="Proteomes" id="UP001310594">
    <property type="component" value="Unassembled WGS sequence"/>
</dbReference>
<dbReference type="Pfam" id="PF06985">
    <property type="entry name" value="HET"/>
    <property type="match status" value="1"/>
</dbReference>
<dbReference type="PANTHER" id="PTHR24148">
    <property type="entry name" value="ANKYRIN REPEAT DOMAIN-CONTAINING PROTEIN 39 HOMOLOG-RELATED"/>
    <property type="match status" value="1"/>
</dbReference>
<accession>A0AAN7W9N3</accession>
<feature type="compositionally biased region" description="Polar residues" evidence="1">
    <location>
        <begin position="10"/>
        <end position="19"/>
    </location>
</feature>
<feature type="region of interest" description="Disordered" evidence="1">
    <location>
        <begin position="335"/>
        <end position="358"/>
    </location>
</feature>
<dbReference type="PANTHER" id="PTHR24148:SF64">
    <property type="entry name" value="HETEROKARYON INCOMPATIBILITY DOMAIN-CONTAINING PROTEIN"/>
    <property type="match status" value="1"/>
</dbReference>
<proteinExistence type="predicted"/>
<feature type="region of interest" description="Disordered" evidence="1">
    <location>
        <begin position="1"/>
        <end position="35"/>
    </location>
</feature>
<feature type="compositionally biased region" description="Basic and acidic residues" evidence="1">
    <location>
        <begin position="347"/>
        <end position="358"/>
    </location>
</feature>